<name>A0A9W7XKT2_9FUNG</name>
<dbReference type="Pfam" id="PF00276">
    <property type="entry name" value="Ribosomal_L23"/>
    <property type="match status" value="1"/>
</dbReference>
<dbReference type="InterPro" id="IPR012677">
    <property type="entry name" value="Nucleotide-bd_a/b_plait_sf"/>
</dbReference>
<dbReference type="EMBL" id="JANBOH010000112">
    <property type="protein sequence ID" value="KAJ1645305.1"/>
    <property type="molecule type" value="Genomic_DNA"/>
</dbReference>
<keyword evidence="3" id="KW-0687">Ribonucleoprotein</keyword>
<protein>
    <recommendedName>
        <fullName evidence="4">Large ribosomal subunit protein uL23m</fullName>
    </recommendedName>
</protein>
<evidence type="ECO:0000313" key="5">
    <source>
        <dbReference type="EMBL" id="KAJ1645305.1"/>
    </source>
</evidence>
<keyword evidence="5" id="KW-0808">Transferase</keyword>
<evidence type="ECO:0000256" key="1">
    <source>
        <dbReference type="ARBA" id="ARBA00006700"/>
    </source>
</evidence>
<dbReference type="GO" id="GO:0005762">
    <property type="term" value="C:mitochondrial large ribosomal subunit"/>
    <property type="evidence" value="ECO:0007669"/>
    <property type="project" value="TreeGrafter"/>
</dbReference>
<reference evidence="5" key="1">
    <citation type="submission" date="2022-07" db="EMBL/GenBank/DDBJ databases">
        <title>Phylogenomic reconstructions and comparative analyses of Kickxellomycotina fungi.</title>
        <authorList>
            <person name="Reynolds N.K."/>
            <person name="Stajich J.E."/>
            <person name="Barry K."/>
            <person name="Grigoriev I.V."/>
            <person name="Crous P."/>
            <person name="Smith M.E."/>
        </authorList>
    </citation>
    <scope>NUCLEOTIDE SEQUENCE</scope>
    <source>
        <strain evidence="5">NBRC 105413</strain>
    </source>
</reference>
<dbReference type="GO" id="GO:0016740">
    <property type="term" value="F:transferase activity"/>
    <property type="evidence" value="ECO:0007669"/>
    <property type="project" value="UniProtKB-KW"/>
</dbReference>
<dbReference type="GO" id="GO:0003735">
    <property type="term" value="F:structural constituent of ribosome"/>
    <property type="evidence" value="ECO:0007669"/>
    <property type="project" value="InterPro"/>
</dbReference>
<organism evidence="5 6">
    <name type="scientific">Coemansia asiatica</name>
    <dbReference type="NCBI Taxonomy" id="1052880"/>
    <lineage>
        <taxon>Eukaryota</taxon>
        <taxon>Fungi</taxon>
        <taxon>Fungi incertae sedis</taxon>
        <taxon>Zoopagomycota</taxon>
        <taxon>Kickxellomycotina</taxon>
        <taxon>Kickxellomycetes</taxon>
        <taxon>Kickxellales</taxon>
        <taxon>Kickxellaceae</taxon>
        <taxon>Coemansia</taxon>
    </lineage>
</organism>
<dbReference type="GO" id="GO:0032543">
    <property type="term" value="P:mitochondrial translation"/>
    <property type="evidence" value="ECO:0007669"/>
    <property type="project" value="TreeGrafter"/>
</dbReference>
<dbReference type="AlphaFoldDB" id="A0A9W7XKT2"/>
<dbReference type="Gene3D" id="3.30.70.330">
    <property type="match status" value="1"/>
</dbReference>
<comment type="caution">
    <text evidence="5">The sequence shown here is derived from an EMBL/GenBank/DDBJ whole genome shotgun (WGS) entry which is preliminary data.</text>
</comment>
<gene>
    <name evidence="5" type="primary">MRP20</name>
    <name evidence="5" type="ORF">LPJ64_003081</name>
</gene>
<keyword evidence="2 5" id="KW-0689">Ribosomal protein</keyword>
<dbReference type="SUPFAM" id="SSF54189">
    <property type="entry name" value="Ribosomal proteins S24e, L23 and L15e"/>
    <property type="match status" value="1"/>
</dbReference>
<dbReference type="Proteomes" id="UP001145021">
    <property type="component" value="Unassembled WGS sequence"/>
</dbReference>
<comment type="similarity">
    <text evidence="1">Belongs to the universal ribosomal protein uL23 family.</text>
</comment>
<evidence type="ECO:0000256" key="3">
    <source>
        <dbReference type="ARBA" id="ARBA00023274"/>
    </source>
</evidence>
<evidence type="ECO:0000313" key="6">
    <source>
        <dbReference type="Proteomes" id="UP001145021"/>
    </source>
</evidence>
<dbReference type="InterPro" id="IPR012678">
    <property type="entry name" value="Ribosomal_uL23/eL15/eS24_sf"/>
</dbReference>
<dbReference type="InterPro" id="IPR013025">
    <property type="entry name" value="Ribosomal_uL23-like"/>
</dbReference>
<evidence type="ECO:0000256" key="2">
    <source>
        <dbReference type="ARBA" id="ARBA00022980"/>
    </source>
</evidence>
<dbReference type="PANTHER" id="PTHR12059">
    <property type="entry name" value="RIBOSOMAL PROTEIN L23-RELATED"/>
    <property type="match status" value="1"/>
</dbReference>
<dbReference type="PANTHER" id="PTHR12059:SF5">
    <property type="entry name" value="LARGE RIBOSOMAL SUBUNIT PROTEIN UL23M"/>
    <property type="match status" value="1"/>
</dbReference>
<evidence type="ECO:0000256" key="4">
    <source>
        <dbReference type="ARBA" id="ARBA00039977"/>
    </source>
</evidence>
<keyword evidence="6" id="KW-1185">Reference proteome</keyword>
<sequence>MAQRFGSLKVYFPNVVFKIIPDARLGKNQAAFRVPLNVNKLDIKDYLTHIYNVTVTDVRTTVFPGKLSTNRYTGQKERGSRIKKAIVTTKEEFEYPKEADVDKHFGGLEIKHETMRRANKLKGWRIRPSIEMMALRTKILESRRETQEASEKKS</sequence>
<accession>A0A9W7XKT2</accession>
<proteinExistence type="inferred from homology"/>